<dbReference type="Proteomes" id="UP001150581">
    <property type="component" value="Unassembled WGS sequence"/>
</dbReference>
<reference evidence="1" key="1">
    <citation type="submission" date="2022-07" db="EMBL/GenBank/DDBJ databases">
        <title>Phylogenomic reconstructions and comparative analyses of Kickxellomycotina fungi.</title>
        <authorList>
            <person name="Reynolds N.K."/>
            <person name="Stajich J.E."/>
            <person name="Barry K."/>
            <person name="Grigoriev I.V."/>
            <person name="Crous P."/>
            <person name="Smith M.E."/>
        </authorList>
    </citation>
    <scope>NUCLEOTIDE SEQUENCE</scope>
    <source>
        <strain evidence="1">Benny 63K</strain>
    </source>
</reference>
<evidence type="ECO:0000313" key="2">
    <source>
        <dbReference type="Proteomes" id="UP001150581"/>
    </source>
</evidence>
<evidence type="ECO:0000313" key="1">
    <source>
        <dbReference type="EMBL" id="KAJ1885257.1"/>
    </source>
</evidence>
<accession>A0ACC1I1N0</accession>
<name>A0ACC1I1N0_9FUNG</name>
<comment type="caution">
    <text evidence="1">The sequence shown here is derived from an EMBL/GenBank/DDBJ whole genome shotgun (WGS) entry which is preliminary data.</text>
</comment>
<protein>
    <submittedName>
        <fullName evidence="1">Uncharacterized protein</fullName>
    </submittedName>
</protein>
<organism evidence="1 2">
    <name type="scientific">Kickxella alabastrina</name>
    <dbReference type="NCBI Taxonomy" id="61397"/>
    <lineage>
        <taxon>Eukaryota</taxon>
        <taxon>Fungi</taxon>
        <taxon>Fungi incertae sedis</taxon>
        <taxon>Zoopagomycota</taxon>
        <taxon>Kickxellomycotina</taxon>
        <taxon>Kickxellomycetes</taxon>
        <taxon>Kickxellales</taxon>
        <taxon>Kickxellaceae</taxon>
        <taxon>Kickxella</taxon>
    </lineage>
</organism>
<dbReference type="EMBL" id="JANBPG010002589">
    <property type="protein sequence ID" value="KAJ1885257.1"/>
    <property type="molecule type" value="Genomic_DNA"/>
</dbReference>
<sequence>MYPLKSPAPVHLSSSPQRHDRSLLNRDPSSKGIYTSNSTSDAIEEEERWVETASIMSDTDPGCIICLEEYVVGDTVGKKAEEEARVAGAIMSRRNSPSNLIS</sequence>
<feature type="non-terminal residue" evidence="1">
    <location>
        <position position="102"/>
    </location>
</feature>
<gene>
    <name evidence="1" type="ORF">LPJ66_010206</name>
</gene>
<keyword evidence="2" id="KW-1185">Reference proteome</keyword>
<proteinExistence type="predicted"/>